<organism evidence="1 2">
    <name type="scientific">Gordonia phage Katyusha</name>
    <dbReference type="NCBI Taxonomy" id="1821555"/>
    <lineage>
        <taxon>Viruses</taxon>
        <taxon>Duplodnaviria</taxon>
        <taxon>Heunggongvirae</taxon>
        <taxon>Uroviricota</taxon>
        <taxon>Caudoviricetes</taxon>
        <taxon>Demosthenesvirus</taxon>
        <taxon>Demosthenesvirus katyusha</taxon>
    </lineage>
</organism>
<accession>A0A142KBF5</accession>
<proteinExistence type="predicted"/>
<gene>
    <name evidence="1" type="primary">45</name>
    <name evidence="1" type="ORF">SEA_KATYUSHA_45</name>
</gene>
<keyword evidence="1" id="KW-0378">Hydrolase</keyword>
<dbReference type="Proteomes" id="UP000223856">
    <property type="component" value="Segment"/>
</dbReference>
<dbReference type="GO" id="GO:0016787">
    <property type="term" value="F:hydrolase activity"/>
    <property type="evidence" value="ECO:0007669"/>
    <property type="project" value="UniProtKB-KW"/>
</dbReference>
<dbReference type="EMBL" id="KU963258">
    <property type="protein sequence ID" value="AMS03438.1"/>
    <property type="molecule type" value="Genomic_DNA"/>
</dbReference>
<dbReference type="KEGG" id="vg:40079199"/>
<sequence>MDPKYVPQPPTKAEMEAFVLEDGQLTDDGEQLIIDAIAVLEEACWRITESHGFHESERGFPEEIALIHSEVSEALEEDRAGRPALWYSDKNVEGIHRLPTSTHPDDDMHLVLRKPEGAATELADVFVRIADSSRARIKDRQLGQALIRKIRYNFTRPYKHGKKY</sequence>
<protein>
    <submittedName>
        <fullName evidence="1">MazG-like nucleotide pyrophosphohydrolase</fullName>
    </submittedName>
</protein>
<dbReference type="GeneID" id="40079199"/>
<evidence type="ECO:0000313" key="1">
    <source>
        <dbReference type="EMBL" id="AMS03438.1"/>
    </source>
</evidence>
<keyword evidence="2" id="KW-1185">Reference proteome</keyword>
<name>A0A142KBF5_9CAUD</name>
<dbReference type="RefSeq" id="YP_009603319.1">
    <property type="nucleotide sequence ID" value="NC_041950.1"/>
</dbReference>
<reference evidence="1 2" key="1">
    <citation type="submission" date="2016-03" db="EMBL/GenBank/DDBJ databases">
        <authorList>
            <person name="Green D.E."/>
            <person name="Kennedy B.V."/>
            <person name="Kocak B.Z."/>
            <person name="Moretti M.L."/>
            <person name="Onelangsy F.L."/>
            <person name="Mezghani N.A."/>
            <person name="Thompson P.K."/>
            <person name="Ulbrich M.C."/>
            <person name="Furbee E.C."/>
            <person name="Grubb S.R."/>
            <person name="Warner M.H."/>
            <person name="Montgomery M.T."/>
            <person name="Garlena R.A."/>
            <person name="Russell D.A."/>
            <person name="Pope W.H."/>
            <person name="Jacobs-Sera D."/>
            <person name="Hendrix R.W."/>
            <person name="Hatfull G.F."/>
        </authorList>
    </citation>
    <scope>NUCLEOTIDE SEQUENCE [LARGE SCALE GENOMIC DNA]</scope>
</reference>
<evidence type="ECO:0000313" key="2">
    <source>
        <dbReference type="Proteomes" id="UP000223856"/>
    </source>
</evidence>